<name>A0A250XJX5_9CHLO</name>
<dbReference type="InterPro" id="IPR000629">
    <property type="entry name" value="RNA-helicase_DEAD-box_CS"/>
</dbReference>
<evidence type="ECO:0000256" key="6">
    <source>
        <dbReference type="RuleBase" id="RU000492"/>
    </source>
</evidence>
<dbReference type="GO" id="GO:0003724">
    <property type="term" value="F:RNA helicase activity"/>
    <property type="evidence" value="ECO:0007669"/>
    <property type="project" value="InterPro"/>
</dbReference>
<keyword evidence="12" id="KW-1185">Reference proteome</keyword>
<dbReference type="PROSITE" id="PS51192">
    <property type="entry name" value="HELICASE_ATP_BIND_1"/>
    <property type="match status" value="1"/>
</dbReference>
<dbReference type="STRING" id="1157962.A0A250XJX5"/>
<feature type="domain" description="Helicase ATP-binding" evidence="8">
    <location>
        <begin position="82"/>
        <end position="286"/>
    </location>
</feature>
<keyword evidence="4 6" id="KW-0067">ATP-binding</keyword>
<gene>
    <name evidence="11" type="ORF">CEUSTIGMA_g10799.t1</name>
</gene>
<evidence type="ECO:0000259" key="10">
    <source>
        <dbReference type="PROSITE" id="PS51195"/>
    </source>
</evidence>
<dbReference type="SUPFAM" id="SSF52540">
    <property type="entry name" value="P-loop containing nucleoside triphosphate hydrolases"/>
    <property type="match status" value="1"/>
</dbReference>
<dbReference type="Proteomes" id="UP000232323">
    <property type="component" value="Unassembled WGS sequence"/>
</dbReference>
<feature type="domain" description="Helicase C-terminal" evidence="9">
    <location>
        <begin position="320"/>
        <end position="460"/>
    </location>
</feature>
<evidence type="ECO:0000256" key="3">
    <source>
        <dbReference type="ARBA" id="ARBA00022806"/>
    </source>
</evidence>
<keyword evidence="1 6" id="KW-0547">Nucleotide-binding</keyword>
<feature type="domain" description="DEAD-box RNA helicase Q" evidence="10">
    <location>
        <begin position="51"/>
        <end position="79"/>
    </location>
</feature>
<protein>
    <recommendedName>
        <fullName evidence="13">RNA helicase</fullName>
    </recommendedName>
</protein>
<evidence type="ECO:0000256" key="4">
    <source>
        <dbReference type="ARBA" id="ARBA00022840"/>
    </source>
</evidence>
<dbReference type="InterPro" id="IPR050079">
    <property type="entry name" value="DEAD_box_RNA_helicase"/>
</dbReference>
<dbReference type="InterPro" id="IPR011545">
    <property type="entry name" value="DEAD/DEAH_box_helicase_dom"/>
</dbReference>
<evidence type="ECO:0000259" key="9">
    <source>
        <dbReference type="PROSITE" id="PS51194"/>
    </source>
</evidence>
<evidence type="ECO:0000256" key="7">
    <source>
        <dbReference type="SAM" id="MobiDB-lite"/>
    </source>
</evidence>
<accession>A0A250XJX5</accession>
<dbReference type="Gene3D" id="3.40.50.300">
    <property type="entry name" value="P-loop containing nucleotide triphosphate hydrolases"/>
    <property type="match status" value="2"/>
</dbReference>
<evidence type="ECO:0000256" key="5">
    <source>
        <dbReference type="PROSITE-ProRule" id="PRU00552"/>
    </source>
</evidence>
<dbReference type="GO" id="GO:0016787">
    <property type="term" value="F:hydrolase activity"/>
    <property type="evidence" value="ECO:0007669"/>
    <property type="project" value="UniProtKB-KW"/>
</dbReference>
<dbReference type="PANTHER" id="PTHR47959:SF24">
    <property type="entry name" value="ATP-DEPENDENT RNA HELICASE"/>
    <property type="match status" value="1"/>
</dbReference>
<comment type="caution">
    <text evidence="11">The sequence shown here is derived from an EMBL/GenBank/DDBJ whole genome shotgun (WGS) entry which is preliminary data.</text>
</comment>
<dbReference type="InterPro" id="IPR027417">
    <property type="entry name" value="P-loop_NTPase"/>
</dbReference>
<dbReference type="EMBL" id="BEGY01000097">
    <property type="protein sequence ID" value="GAX83374.1"/>
    <property type="molecule type" value="Genomic_DNA"/>
</dbReference>
<keyword evidence="2 6" id="KW-0378">Hydrolase</keyword>
<dbReference type="Pfam" id="PF00270">
    <property type="entry name" value="DEAD"/>
    <property type="match status" value="1"/>
</dbReference>
<proteinExistence type="inferred from homology"/>
<dbReference type="PANTHER" id="PTHR47959">
    <property type="entry name" value="ATP-DEPENDENT RNA HELICASE RHLE-RELATED"/>
    <property type="match status" value="1"/>
</dbReference>
<dbReference type="InterPro" id="IPR014001">
    <property type="entry name" value="Helicase_ATP-bd"/>
</dbReference>
<evidence type="ECO:0000256" key="1">
    <source>
        <dbReference type="ARBA" id="ARBA00022741"/>
    </source>
</evidence>
<keyword evidence="3 6" id="KW-0347">Helicase</keyword>
<dbReference type="SMART" id="SM00487">
    <property type="entry name" value="DEXDc"/>
    <property type="match status" value="1"/>
</dbReference>
<dbReference type="CDD" id="cd17955">
    <property type="entry name" value="DEADc_DDX49"/>
    <property type="match status" value="1"/>
</dbReference>
<dbReference type="PROSITE" id="PS00039">
    <property type="entry name" value="DEAD_ATP_HELICASE"/>
    <property type="match status" value="1"/>
</dbReference>
<dbReference type="InterPro" id="IPR001650">
    <property type="entry name" value="Helicase_C-like"/>
</dbReference>
<dbReference type="SMART" id="SM00490">
    <property type="entry name" value="HELICc"/>
    <property type="match status" value="1"/>
</dbReference>
<organism evidence="11 12">
    <name type="scientific">Chlamydomonas eustigma</name>
    <dbReference type="NCBI Taxonomy" id="1157962"/>
    <lineage>
        <taxon>Eukaryota</taxon>
        <taxon>Viridiplantae</taxon>
        <taxon>Chlorophyta</taxon>
        <taxon>core chlorophytes</taxon>
        <taxon>Chlorophyceae</taxon>
        <taxon>CS clade</taxon>
        <taxon>Chlamydomonadales</taxon>
        <taxon>Chlamydomonadaceae</taxon>
        <taxon>Chlamydomonas</taxon>
    </lineage>
</organism>
<sequence>MEEENFSLFAKSKKRKQISLKPKADTKSRDSKHPKSDADLRNDGEASTSNLSFKALGLTDWLCNVCKSLGMVRPTPVQESCIPAILSGRDVIGLASTGSGKTAAFALPILMELAKDPYGVFALIMTPTRELAIQIAEQFRALGAGMSLRDAVVIGGVDMQQQARDLVKRPHVIIATPGRLKGLLDADSGLKTIFTKARFLVLDEADRLMEPSFSEELRTILSALPGASSAPGGATDVGDASSGGTTAAAAAATASTSGRQTLLFSATMTKSLIKLQSASMKDAFVYQAYEGLRTADRLKEEYIFIPAKVKEVYLAHVLGQLQDLKVRSAIIFSSTCKGCHLLSLVLEELGLSCASLHSGKPQKQRIAALSKFKSEMVPLLLATDVASRGLDIPTVDLVINYDLPMLASDYVHRVGRTARAGRSGWSLSFITQHDIQLLHKIEELVGHQLSEFKVEEAEALKGITKVYGAKRAAMLKVAEEDGLDTSDRRVKKMVKRMR</sequence>
<comment type="similarity">
    <text evidence="6">Belongs to the DEAD box helicase family.</text>
</comment>
<evidence type="ECO:0000313" key="12">
    <source>
        <dbReference type="Proteomes" id="UP000232323"/>
    </source>
</evidence>
<dbReference type="GO" id="GO:0003676">
    <property type="term" value="F:nucleic acid binding"/>
    <property type="evidence" value="ECO:0007669"/>
    <property type="project" value="InterPro"/>
</dbReference>
<reference evidence="11 12" key="1">
    <citation type="submission" date="2017-08" db="EMBL/GenBank/DDBJ databases">
        <title>Acidophilic green algal genome provides insights into adaptation to an acidic environment.</title>
        <authorList>
            <person name="Hirooka S."/>
            <person name="Hirose Y."/>
            <person name="Kanesaki Y."/>
            <person name="Higuchi S."/>
            <person name="Fujiwara T."/>
            <person name="Onuma R."/>
            <person name="Era A."/>
            <person name="Ohbayashi R."/>
            <person name="Uzuka A."/>
            <person name="Nozaki H."/>
            <person name="Yoshikawa H."/>
            <person name="Miyagishima S.Y."/>
        </authorList>
    </citation>
    <scope>NUCLEOTIDE SEQUENCE [LARGE SCALE GENOMIC DNA]</scope>
    <source>
        <strain evidence="11 12">NIES-2499</strain>
    </source>
</reference>
<dbReference type="CDD" id="cd18787">
    <property type="entry name" value="SF2_C_DEAD"/>
    <property type="match status" value="1"/>
</dbReference>
<dbReference type="OrthoDB" id="10261904at2759"/>
<dbReference type="Pfam" id="PF00271">
    <property type="entry name" value="Helicase_C"/>
    <property type="match status" value="1"/>
</dbReference>
<evidence type="ECO:0000259" key="8">
    <source>
        <dbReference type="PROSITE" id="PS51192"/>
    </source>
</evidence>
<dbReference type="PROSITE" id="PS51194">
    <property type="entry name" value="HELICASE_CTER"/>
    <property type="match status" value="1"/>
</dbReference>
<feature type="short sequence motif" description="Q motif" evidence="5">
    <location>
        <begin position="51"/>
        <end position="79"/>
    </location>
</feature>
<feature type="compositionally biased region" description="Basic and acidic residues" evidence="7">
    <location>
        <begin position="22"/>
        <end position="44"/>
    </location>
</feature>
<dbReference type="AlphaFoldDB" id="A0A250XJX5"/>
<dbReference type="GO" id="GO:0005524">
    <property type="term" value="F:ATP binding"/>
    <property type="evidence" value="ECO:0007669"/>
    <property type="project" value="UniProtKB-KW"/>
</dbReference>
<dbReference type="InterPro" id="IPR014014">
    <property type="entry name" value="RNA_helicase_DEAD_Q_motif"/>
</dbReference>
<dbReference type="GO" id="GO:0005829">
    <property type="term" value="C:cytosol"/>
    <property type="evidence" value="ECO:0007669"/>
    <property type="project" value="TreeGrafter"/>
</dbReference>
<evidence type="ECO:0008006" key="13">
    <source>
        <dbReference type="Google" id="ProtNLM"/>
    </source>
</evidence>
<feature type="region of interest" description="Disordered" evidence="7">
    <location>
        <begin position="1"/>
        <end position="46"/>
    </location>
</feature>
<dbReference type="PROSITE" id="PS51195">
    <property type="entry name" value="Q_MOTIF"/>
    <property type="match status" value="1"/>
</dbReference>
<evidence type="ECO:0000313" key="11">
    <source>
        <dbReference type="EMBL" id="GAX83374.1"/>
    </source>
</evidence>
<evidence type="ECO:0000256" key="2">
    <source>
        <dbReference type="ARBA" id="ARBA00022801"/>
    </source>
</evidence>